<feature type="transmembrane region" description="Helical" evidence="1">
    <location>
        <begin position="31"/>
        <end position="50"/>
    </location>
</feature>
<dbReference type="InterPro" id="IPR025325">
    <property type="entry name" value="DUF4231"/>
</dbReference>
<dbReference type="EMBL" id="FOBI01000021">
    <property type="protein sequence ID" value="SEL76890.1"/>
    <property type="molecule type" value="Genomic_DNA"/>
</dbReference>
<keyword evidence="1" id="KW-1133">Transmembrane helix</keyword>
<feature type="transmembrane region" description="Helical" evidence="1">
    <location>
        <begin position="56"/>
        <end position="79"/>
    </location>
</feature>
<keyword evidence="1" id="KW-0812">Transmembrane</keyword>
<dbReference type="Pfam" id="PF14015">
    <property type="entry name" value="DUF4231"/>
    <property type="match status" value="1"/>
</dbReference>
<keyword evidence="1" id="KW-0472">Membrane</keyword>
<dbReference type="NCBIfam" id="NF033634">
    <property type="entry name" value="SLATT_1"/>
    <property type="match status" value="1"/>
</dbReference>
<dbReference type="AlphaFoldDB" id="A0A1H7SW63"/>
<keyword evidence="3" id="KW-1185">Reference proteome</keyword>
<dbReference type="OrthoDB" id="9791874at2"/>
<sequence length="149" mass="17017">MDENEYLSKRIDAQIQWYDRKSQHAQRIFKALRGFEIVAAASIPLLTATAEPLDNTVTLFVVGIIGVLIVITSAITSLNQYQENWIEYRTTCETLKHEKYLFATKTSPYHGQDAFPKFVQRAEGLISKENSNWSQYTQANSQEVTPAKQ</sequence>
<evidence type="ECO:0000313" key="3">
    <source>
        <dbReference type="Proteomes" id="UP000199297"/>
    </source>
</evidence>
<evidence type="ECO:0000313" key="2">
    <source>
        <dbReference type="EMBL" id="SEL76890.1"/>
    </source>
</evidence>
<accession>A0A1H7SW63</accession>
<dbReference type="RefSeq" id="WP_158088374.1">
    <property type="nucleotide sequence ID" value="NZ_FOBI01000021.1"/>
</dbReference>
<gene>
    <name evidence="2" type="ORF">SAMN05216262_12137</name>
</gene>
<protein>
    <recommendedName>
        <fullName evidence="4">SMODS and SLOG-associating 2TM effector domain-containing protein</fullName>
    </recommendedName>
</protein>
<name>A0A1H7SW63_9GAMM</name>
<proteinExistence type="predicted"/>
<dbReference type="Proteomes" id="UP000199297">
    <property type="component" value="Unassembled WGS sequence"/>
</dbReference>
<evidence type="ECO:0008006" key="4">
    <source>
        <dbReference type="Google" id="ProtNLM"/>
    </source>
</evidence>
<reference evidence="3" key="1">
    <citation type="submission" date="2016-10" db="EMBL/GenBank/DDBJ databases">
        <authorList>
            <person name="Varghese N."/>
            <person name="Submissions S."/>
        </authorList>
    </citation>
    <scope>NUCLEOTIDE SEQUENCE [LARGE SCALE GENOMIC DNA]</scope>
    <source>
        <strain evidence="3">CGMCC 1.9127</strain>
    </source>
</reference>
<evidence type="ECO:0000256" key="1">
    <source>
        <dbReference type="SAM" id="Phobius"/>
    </source>
</evidence>
<organism evidence="2 3">
    <name type="scientific">Colwellia chukchiensis</name>
    <dbReference type="NCBI Taxonomy" id="641665"/>
    <lineage>
        <taxon>Bacteria</taxon>
        <taxon>Pseudomonadati</taxon>
        <taxon>Pseudomonadota</taxon>
        <taxon>Gammaproteobacteria</taxon>
        <taxon>Alteromonadales</taxon>
        <taxon>Colwelliaceae</taxon>
        <taxon>Colwellia</taxon>
    </lineage>
</organism>